<evidence type="ECO:0000313" key="2">
    <source>
        <dbReference type="EMBL" id="GGK33161.1"/>
    </source>
</evidence>
<evidence type="ECO:0008006" key="4">
    <source>
        <dbReference type="Google" id="ProtNLM"/>
    </source>
</evidence>
<reference evidence="2" key="1">
    <citation type="journal article" date="2014" name="Int. J. Syst. Evol. Microbiol.">
        <title>Complete genome sequence of Corynebacterium casei LMG S-19264T (=DSM 44701T), isolated from a smear-ripened cheese.</title>
        <authorList>
            <consortium name="US DOE Joint Genome Institute (JGI-PGF)"/>
            <person name="Walter F."/>
            <person name="Albersmeier A."/>
            <person name="Kalinowski J."/>
            <person name="Ruckert C."/>
        </authorList>
    </citation>
    <scope>NUCLEOTIDE SEQUENCE</scope>
    <source>
        <strain evidence="2">JCM 12862</strain>
    </source>
</reference>
<dbReference type="AlphaFoldDB" id="A0A8J3BMW7"/>
<dbReference type="PROSITE" id="PS51257">
    <property type="entry name" value="PROKAR_LIPOPROTEIN"/>
    <property type="match status" value="1"/>
</dbReference>
<feature type="chain" id="PRO_5035269606" description="Membrane metalloprotease" evidence="1">
    <location>
        <begin position="21"/>
        <end position="256"/>
    </location>
</feature>
<evidence type="ECO:0000256" key="1">
    <source>
        <dbReference type="SAM" id="SignalP"/>
    </source>
</evidence>
<reference evidence="2" key="2">
    <citation type="submission" date="2020-09" db="EMBL/GenBank/DDBJ databases">
        <authorList>
            <person name="Sun Q."/>
            <person name="Ohkuma M."/>
        </authorList>
    </citation>
    <scope>NUCLEOTIDE SEQUENCE</scope>
    <source>
        <strain evidence="2">JCM 12862</strain>
    </source>
</reference>
<keyword evidence="1" id="KW-0732">Signal</keyword>
<evidence type="ECO:0000313" key="3">
    <source>
        <dbReference type="Proteomes" id="UP000612329"/>
    </source>
</evidence>
<keyword evidence="3" id="KW-1185">Reference proteome</keyword>
<gene>
    <name evidence="2" type="ORF">GCM10007962_29410</name>
</gene>
<proteinExistence type="predicted"/>
<dbReference type="RefSeq" id="WP_188654543.1">
    <property type="nucleotide sequence ID" value="NZ_BMNR01000008.1"/>
</dbReference>
<name>A0A8J3BMW7_9FLAO</name>
<accession>A0A8J3BMW7</accession>
<protein>
    <recommendedName>
        <fullName evidence="4">Membrane metalloprotease</fullName>
    </recommendedName>
</protein>
<organism evidence="2 3">
    <name type="scientific">Yeosuana aromativorans</name>
    <dbReference type="NCBI Taxonomy" id="288019"/>
    <lineage>
        <taxon>Bacteria</taxon>
        <taxon>Pseudomonadati</taxon>
        <taxon>Bacteroidota</taxon>
        <taxon>Flavobacteriia</taxon>
        <taxon>Flavobacteriales</taxon>
        <taxon>Flavobacteriaceae</taxon>
        <taxon>Yeosuana</taxon>
    </lineage>
</organism>
<sequence>MKFKASITILLFLFLIQSCSKNDLSSNNPDITIANKKTTGTSAHDLLSDDTFTSMVIEIVYVEGFEPSQTAINNFVNFIKARTYKPDGVTVETRSIVSPGKLQYTIQDIRDIEDANRTEYNTNTTIAVWAFFADGESDQNTDTSSIIGTAYRNTSFVIFENTVHDFSNNNFEPPRDLLETTVIEHEFCHILGLTNFGSPMQTPHEDPDHEKHCNVDTCLMYWSSEFGSGLNNMLGSSSIPQLDSQCLADLKANGGK</sequence>
<dbReference type="EMBL" id="BMNR01000008">
    <property type="protein sequence ID" value="GGK33161.1"/>
    <property type="molecule type" value="Genomic_DNA"/>
</dbReference>
<comment type="caution">
    <text evidence="2">The sequence shown here is derived from an EMBL/GenBank/DDBJ whole genome shotgun (WGS) entry which is preliminary data.</text>
</comment>
<feature type="signal peptide" evidence="1">
    <location>
        <begin position="1"/>
        <end position="20"/>
    </location>
</feature>
<dbReference type="SUPFAM" id="SSF55486">
    <property type="entry name" value="Metalloproteases ('zincins'), catalytic domain"/>
    <property type="match status" value="1"/>
</dbReference>
<dbReference type="Proteomes" id="UP000612329">
    <property type="component" value="Unassembled WGS sequence"/>
</dbReference>